<comment type="similarity">
    <text evidence="2">Belongs to the Mediator complex subunit 13 family.</text>
</comment>
<accession>A0AAV1UWY6</accession>
<evidence type="ECO:0000259" key="10">
    <source>
        <dbReference type="Pfam" id="PF18296"/>
    </source>
</evidence>
<proteinExistence type="inferred from homology"/>
<protein>
    <recommendedName>
        <fullName evidence="3">Mediator of RNA polymerase II transcription subunit 13</fullName>
    </recommendedName>
</protein>
<dbReference type="PANTHER" id="PTHR48249">
    <property type="entry name" value="MEDIATOR OF RNA POLYMERASE II TRANSCRIPTION SUBUNIT 13"/>
    <property type="match status" value="1"/>
</dbReference>
<feature type="region of interest" description="Disordered" evidence="8">
    <location>
        <begin position="289"/>
        <end position="365"/>
    </location>
</feature>
<keyword evidence="4" id="KW-0678">Repressor</keyword>
<evidence type="ECO:0000256" key="8">
    <source>
        <dbReference type="SAM" id="MobiDB-lite"/>
    </source>
</evidence>
<evidence type="ECO:0000313" key="11">
    <source>
        <dbReference type="EMBL" id="CAK7938287.1"/>
    </source>
</evidence>
<evidence type="ECO:0000256" key="5">
    <source>
        <dbReference type="ARBA" id="ARBA00023015"/>
    </source>
</evidence>
<evidence type="ECO:0000256" key="3">
    <source>
        <dbReference type="ARBA" id="ARBA00019618"/>
    </source>
</evidence>
<feature type="domain" description="MID" evidence="10">
    <location>
        <begin position="779"/>
        <end position="913"/>
    </location>
</feature>
<dbReference type="GO" id="GO:0003713">
    <property type="term" value="F:transcription coactivator activity"/>
    <property type="evidence" value="ECO:0007669"/>
    <property type="project" value="TreeGrafter"/>
</dbReference>
<feature type="compositionally biased region" description="Basic and acidic residues" evidence="8">
    <location>
        <begin position="323"/>
        <end position="335"/>
    </location>
</feature>
<keyword evidence="7" id="KW-0539">Nucleus</keyword>
<evidence type="ECO:0000256" key="2">
    <source>
        <dbReference type="ARBA" id="ARBA00009354"/>
    </source>
</evidence>
<evidence type="ECO:0000313" key="12">
    <source>
        <dbReference type="Proteomes" id="UP001162060"/>
    </source>
</evidence>
<comment type="subcellular location">
    <subcellularLocation>
        <location evidence="1">Nucleus</location>
    </subcellularLocation>
</comment>
<feature type="compositionally biased region" description="Acidic residues" evidence="8">
    <location>
        <begin position="298"/>
        <end position="322"/>
    </location>
</feature>
<name>A0AAV1UWY6_9STRA</name>
<sequence>MKRAASAPTLTTNTFVLCELVSLEWHVYALAPMETTMDNKKKVMKNTDKAGAMQTDRGAALTALFQRLQLRDAVCVLLDTQSGSTSSSLLCSSSTELWVFTVNGARSEVPSELPMGICESRKGSWTGISKLLDGAIEKLLFVALTSVLGRKLLAQEEFVLSDEGLYEPNDAKFIFRCPSLTRLNDVEVYLEEDCPTPAFQLHLRLFYPSNLLAVTVGVVRKEGLVIPDGAIGEELGDPRCSWERLVGLPSYKDHSVVDVWHPKDGLVPRIVAGTKYTDETPWFRPVSKRRHKRRLDDGDSGGVEEEAKDENEEDADEDDDENNHEVDVDADELSHRPVSGEASKVKKKHSSADSAENDEFYAPVSPDTHINTPDATGPIIQMTLPQDDELHLQADADVRHFKRRRKGHNAERTKDSGFSLTFGPIITNGAGPSSMSKPLMHSRDGVKKTALDPAQLFSVTRTSLSKSVPTLARPKNDVKPLSVAVSLVESLSHSEQQEALDGRPVKMHPMLQALQDYVDEGGTTSVGQMSSLVTAAKVKFLPNAKAFIPSPLRATVGRLSINCATARRLRLGLCSDRFSSWRSEYAKLQYPRNGRQRKLEHQRRLLFEFDEAAFEDRARKEAAKSWSRHEETQIRDGEILLGIQMAASDAMVTWRQEPYGSKAWSAHFNLDVSTANAFEKGNMVNRVQPYLRSLMLLLKKEKGDEFKSRKTRRDRRWMSFKDYVEAQTMSTAGRKCSDCIRVAEEPKLCVSNLESSYHVKPAMISEYLLRDLHPVTAPKSVDYVIVCPQSPSQWLASLALSYFTCFRSMYAQCHMGDLVPVDLGQVEGNHYARVDAANGLLLVDCADSTSDPFANFRAAGKLLNPMLSSGAMKKAQAFSRSAVANVVYLVVPFRRTDVKHKMWILGAFSHGLFDTETFADVSSWKDSVTIEMVYLDDLYEVEVNPSPYVLMPNCFGLYDRVHETLNLKVVDGVGRSAGRSRFLCERLYHLADWRAGMIGENEECQLSLAYVYGGYLLSKDRKWVACSFTDAVGSILETYTIPVENAEDGSGLESAFLGVMLKMLNFLALFGEKSVLVLTRLTSVAGASRIGEQEEAAWETLRSNRLEELIPPVFQPLLTSVLLLQLDIASQEEVQLREDPSSAALYVSGNLGFAVMPPPESTGPCHSSRAVIYTGHDAWKSTSLLHAQHTLTQKREARVLRVTPVLALLEEGVDSKDGKMTGLVPASTMITILRDFHAQSYLTMHPITMERQSPLPHHLAAISKTGRELQVLDTQLMTDPLQLR</sequence>
<keyword evidence="9" id="KW-0732">Signal</keyword>
<dbReference type="InterPro" id="IPR051139">
    <property type="entry name" value="Mediator_complx_sub13"/>
</dbReference>
<keyword evidence="5" id="KW-0805">Transcription regulation</keyword>
<comment type="caution">
    <text evidence="11">The sequence shown here is derived from an EMBL/GenBank/DDBJ whole genome shotgun (WGS) entry which is preliminary data.</text>
</comment>
<feature type="chain" id="PRO_5043751873" description="Mediator of RNA polymerase II transcription subunit 13" evidence="9">
    <location>
        <begin position="30"/>
        <end position="1284"/>
    </location>
</feature>
<dbReference type="Proteomes" id="UP001162060">
    <property type="component" value="Unassembled WGS sequence"/>
</dbReference>
<evidence type="ECO:0000256" key="6">
    <source>
        <dbReference type="ARBA" id="ARBA00023163"/>
    </source>
</evidence>
<dbReference type="Pfam" id="PF18296">
    <property type="entry name" value="MID_MedPIWI"/>
    <property type="match status" value="1"/>
</dbReference>
<reference evidence="11" key="1">
    <citation type="submission" date="2024-01" db="EMBL/GenBank/DDBJ databases">
        <authorList>
            <person name="Webb A."/>
        </authorList>
    </citation>
    <scope>NUCLEOTIDE SEQUENCE</scope>
    <source>
        <strain evidence="11">Pm1</strain>
    </source>
</reference>
<feature type="signal peptide" evidence="9">
    <location>
        <begin position="1"/>
        <end position="29"/>
    </location>
</feature>
<evidence type="ECO:0000256" key="4">
    <source>
        <dbReference type="ARBA" id="ARBA00022491"/>
    </source>
</evidence>
<evidence type="ECO:0000256" key="7">
    <source>
        <dbReference type="ARBA" id="ARBA00023242"/>
    </source>
</evidence>
<dbReference type="InterPro" id="IPR041285">
    <property type="entry name" value="MID_MedPIWI"/>
</dbReference>
<dbReference type="GO" id="GO:0016592">
    <property type="term" value="C:mediator complex"/>
    <property type="evidence" value="ECO:0007669"/>
    <property type="project" value="TreeGrafter"/>
</dbReference>
<dbReference type="EMBL" id="CAKLBY020000229">
    <property type="protein sequence ID" value="CAK7938287.1"/>
    <property type="molecule type" value="Genomic_DNA"/>
</dbReference>
<gene>
    <name evidence="11" type="ORF">PM001_LOCUS23437</name>
</gene>
<dbReference type="GO" id="GO:0045944">
    <property type="term" value="P:positive regulation of transcription by RNA polymerase II"/>
    <property type="evidence" value="ECO:0007669"/>
    <property type="project" value="TreeGrafter"/>
</dbReference>
<keyword evidence="6" id="KW-0804">Transcription</keyword>
<evidence type="ECO:0000256" key="9">
    <source>
        <dbReference type="SAM" id="SignalP"/>
    </source>
</evidence>
<dbReference type="PANTHER" id="PTHR48249:SF3">
    <property type="entry name" value="MEDIATOR OF RNA POLYMERASE II TRANSCRIPTION SUBUNIT 13"/>
    <property type="match status" value="1"/>
</dbReference>
<organism evidence="11 12">
    <name type="scientific">Peronospora matthiolae</name>
    <dbReference type="NCBI Taxonomy" id="2874970"/>
    <lineage>
        <taxon>Eukaryota</taxon>
        <taxon>Sar</taxon>
        <taxon>Stramenopiles</taxon>
        <taxon>Oomycota</taxon>
        <taxon>Peronosporomycetes</taxon>
        <taxon>Peronosporales</taxon>
        <taxon>Peronosporaceae</taxon>
        <taxon>Peronospora</taxon>
    </lineage>
</organism>
<evidence type="ECO:0000256" key="1">
    <source>
        <dbReference type="ARBA" id="ARBA00004123"/>
    </source>
</evidence>